<evidence type="ECO:0000256" key="1">
    <source>
        <dbReference type="SAM" id="MobiDB-lite"/>
    </source>
</evidence>
<protein>
    <submittedName>
        <fullName evidence="3">DHH family protein</fullName>
    </submittedName>
</protein>
<dbReference type="InterPro" id="IPR001667">
    <property type="entry name" value="DDH_dom"/>
</dbReference>
<dbReference type="InterPro" id="IPR038763">
    <property type="entry name" value="DHH_sf"/>
</dbReference>
<dbReference type="PANTHER" id="PTHR30255:SF2">
    <property type="entry name" value="SINGLE-STRANDED-DNA-SPECIFIC EXONUCLEASE RECJ"/>
    <property type="match status" value="1"/>
</dbReference>
<accession>A0A9P4VQZ5</accession>
<dbReference type="OrthoDB" id="284473at2759"/>
<dbReference type="Proteomes" id="UP000799429">
    <property type="component" value="Unassembled WGS sequence"/>
</dbReference>
<reference evidence="3" key="1">
    <citation type="journal article" date="2020" name="Stud. Mycol.">
        <title>101 Dothideomycetes genomes: a test case for predicting lifestyles and emergence of pathogens.</title>
        <authorList>
            <person name="Haridas S."/>
            <person name="Albert R."/>
            <person name="Binder M."/>
            <person name="Bloem J."/>
            <person name="Labutti K."/>
            <person name="Salamov A."/>
            <person name="Andreopoulos B."/>
            <person name="Baker S."/>
            <person name="Barry K."/>
            <person name="Bills G."/>
            <person name="Bluhm B."/>
            <person name="Cannon C."/>
            <person name="Castanera R."/>
            <person name="Culley D."/>
            <person name="Daum C."/>
            <person name="Ezra D."/>
            <person name="Gonzalez J."/>
            <person name="Henrissat B."/>
            <person name="Kuo A."/>
            <person name="Liang C."/>
            <person name="Lipzen A."/>
            <person name="Lutzoni F."/>
            <person name="Magnuson J."/>
            <person name="Mondo S."/>
            <person name="Nolan M."/>
            <person name="Ohm R."/>
            <person name="Pangilinan J."/>
            <person name="Park H.-J."/>
            <person name="Ramirez L."/>
            <person name="Alfaro M."/>
            <person name="Sun H."/>
            <person name="Tritt A."/>
            <person name="Yoshinaga Y."/>
            <person name="Zwiers L.-H."/>
            <person name="Turgeon B."/>
            <person name="Goodwin S."/>
            <person name="Spatafora J."/>
            <person name="Crous P."/>
            <person name="Grigoriev I."/>
        </authorList>
    </citation>
    <scope>NUCLEOTIDE SEQUENCE</scope>
    <source>
        <strain evidence="3">CBS 101060</strain>
    </source>
</reference>
<dbReference type="EMBL" id="MU006101">
    <property type="protein sequence ID" value="KAF2837014.1"/>
    <property type="molecule type" value="Genomic_DNA"/>
</dbReference>
<dbReference type="Gene3D" id="3.90.1640.30">
    <property type="match status" value="1"/>
</dbReference>
<dbReference type="PANTHER" id="PTHR30255">
    <property type="entry name" value="SINGLE-STRANDED-DNA-SPECIFIC EXONUCLEASE RECJ"/>
    <property type="match status" value="1"/>
</dbReference>
<dbReference type="InterPro" id="IPR051673">
    <property type="entry name" value="SSDNA_exonuclease_RecJ"/>
</dbReference>
<feature type="compositionally biased region" description="Basic and acidic residues" evidence="1">
    <location>
        <begin position="1"/>
        <end position="10"/>
    </location>
</feature>
<evidence type="ECO:0000313" key="4">
    <source>
        <dbReference type="Proteomes" id="UP000799429"/>
    </source>
</evidence>
<gene>
    <name evidence="3" type="ORF">M501DRAFT_1006934</name>
</gene>
<feature type="region of interest" description="Disordered" evidence="1">
    <location>
        <begin position="1"/>
        <end position="24"/>
    </location>
</feature>
<evidence type="ECO:0000313" key="3">
    <source>
        <dbReference type="EMBL" id="KAF2837014.1"/>
    </source>
</evidence>
<dbReference type="AlphaFoldDB" id="A0A9P4VQZ5"/>
<dbReference type="SUPFAM" id="SSF64182">
    <property type="entry name" value="DHH phosphoesterases"/>
    <property type="match status" value="1"/>
</dbReference>
<evidence type="ECO:0000259" key="2">
    <source>
        <dbReference type="Pfam" id="PF01368"/>
    </source>
</evidence>
<organism evidence="3 4">
    <name type="scientific">Patellaria atrata CBS 101060</name>
    <dbReference type="NCBI Taxonomy" id="1346257"/>
    <lineage>
        <taxon>Eukaryota</taxon>
        <taxon>Fungi</taxon>
        <taxon>Dikarya</taxon>
        <taxon>Ascomycota</taxon>
        <taxon>Pezizomycotina</taxon>
        <taxon>Dothideomycetes</taxon>
        <taxon>Dothideomycetes incertae sedis</taxon>
        <taxon>Patellariales</taxon>
        <taxon>Patellariaceae</taxon>
        <taxon>Patellaria</taxon>
    </lineage>
</organism>
<keyword evidence="4" id="KW-1185">Reference proteome</keyword>
<comment type="caution">
    <text evidence="3">The sequence shown here is derived from an EMBL/GenBank/DDBJ whole genome shotgun (WGS) entry which is preliminary data.</text>
</comment>
<proteinExistence type="predicted"/>
<feature type="domain" description="DDH" evidence="2">
    <location>
        <begin position="66"/>
        <end position="204"/>
    </location>
</feature>
<sequence>MASTLKRKEAPSTGRSSSKKAKIEVPEYHLTTSLRDENDNIIWPAPKVQIQNARKTIRESAQPNNRILIVPDKDADGLTSGCILRRTLILLGASADNIAVHLISKGNTIHTDVERDKMASHNPSYVFVLDQGSRSGPPVIDSPHTALIIDHHHAEDGSFPNGAQFVTACHSPPVATASLLTYTLCAELHPVVKEQCAWLCIIGTHGDLGTTIKWLPPFPDMTDTFKRYSKKALNDCVSALNAPRRTATYDVISAWNALVDATKPEDVLQVKRLHLARDEVFAETERCTHTPPKFSYDGKVAVLRISSGAQVHPVIATRWAGHLNSKKLEVVLVANSGYLPGYVNFSCRIPRCARSRDPPVNLIESLKSFADLAEDPTLRERLGDAFARGHKEASGGIVPVEEFEELMRALRVGEKPEKQESPKKAKEKSPQKNTLANYFSKKD</sequence>
<name>A0A9P4VQZ5_9PEZI</name>
<feature type="compositionally biased region" description="Basic and acidic residues" evidence="1">
    <location>
        <begin position="411"/>
        <end position="430"/>
    </location>
</feature>
<dbReference type="Pfam" id="PF01368">
    <property type="entry name" value="DHH"/>
    <property type="match status" value="1"/>
</dbReference>
<dbReference type="GO" id="GO:0004527">
    <property type="term" value="F:exonuclease activity"/>
    <property type="evidence" value="ECO:0007669"/>
    <property type="project" value="UniProtKB-KW"/>
</dbReference>
<feature type="region of interest" description="Disordered" evidence="1">
    <location>
        <begin position="411"/>
        <end position="443"/>
    </location>
</feature>